<reference evidence="5 6" key="1">
    <citation type="submission" date="2021-01" db="EMBL/GenBank/DDBJ databases">
        <title>Genomic Encyclopedia of Type Strains, Phase IV (KMG-IV): sequencing the most valuable type-strain genomes for metagenomic binning, comparative biology and taxonomic classification.</title>
        <authorList>
            <person name="Goeker M."/>
        </authorList>
    </citation>
    <scope>NUCLEOTIDE SEQUENCE [LARGE SCALE GENOMIC DNA]</scope>
    <source>
        <strain evidence="5 6">DSM 25890</strain>
    </source>
</reference>
<dbReference type="Gene3D" id="3.90.79.10">
    <property type="entry name" value="Nucleoside Triphosphate Pyrophosphohydrolase"/>
    <property type="match status" value="1"/>
</dbReference>
<dbReference type="Pfam" id="PF00293">
    <property type="entry name" value="NUDIX"/>
    <property type="match status" value="1"/>
</dbReference>
<evidence type="ECO:0000313" key="5">
    <source>
        <dbReference type="EMBL" id="MBM7614333.1"/>
    </source>
</evidence>
<comment type="caution">
    <text evidence="5">The sequence shown here is derived from an EMBL/GenBank/DDBJ whole genome shotgun (WGS) entry which is preliminary data.</text>
</comment>
<name>A0ABS2NN00_9FIRM</name>
<proteinExistence type="inferred from homology"/>
<dbReference type="PANTHER" id="PTHR43736:SF1">
    <property type="entry name" value="DIHYDRONEOPTERIN TRIPHOSPHATE DIPHOSPHATASE"/>
    <property type="match status" value="1"/>
</dbReference>
<dbReference type="PRINTS" id="PR00502">
    <property type="entry name" value="NUDIXFAMILY"/>
</dbReference>
<dbReference type="PANTHER" id="PTHR43736">
    <property type="entry name" value="ADP-RIBOSE PYROPHOSPHATASE"/>
    <property type="match status" value="1"/>
</dbReference>
<evidence type="ECO:0000313" key="6">
    <source>
        <dbReference type="Proteomes" id="UP001314796"/>
    </source>
</evidence>
<dbReference type="EMBL" id="JAFBEE010000004">
    <property type="protein sequence ID" value="MBM7614333.1"/>
    <property type="molecule type" value="Genomic_DNA"/>
</dbReference>
<dbReference type="PROSITE" id="PS51462">
    <property type="entry name" value="NUDIX"/>
    <property type="match status" value="1"/>
</dbReference>
<dbReference type="RefSeq" id="WP_204400610.1">
    <property type="nucleotide sequence ID" value="NZ_JAFBEE010000004.1"/>
</dbReference>
<keyword evidence="2 3" id="KW-0378">Hydrolase</keyword>
<sequence>MREENSFYVAIKGLIFCGSEFLIIQRSDKSRGEFHYWEFPGGRVEFGEKPEDTLRREVKEETGLGIEMIYPFSVWTFFRESNKQTVGINFLCSTANQEVKLSNEHIDFKWIEKADILAYNFHPTIADDMHQWNWEEMFQKIKERK</sequence>
<dbReference type="SUPFAM" id="SSF55811">
    <property type="entry name" value="Nudix"/>
    <property type="match status" value="1"/>
</dbReference>
<dbReference type="EC" id="3.6.1.55" evidence="5"/>
<evidence type="ECO:0000259" key="4">
    <source>
        <dbReference type="PROSITE" id="PS51462"/>
    </source>
</evidence>
<dbReference type="CDD" id="cd04699">
    <property type="entry name" value="NUDIX_MutT_Nudt1"/>
    <property type="match status" value="1"/>
</dbReference>
<dbReference type="InterPro" id="IPR000086">
    <property type="entry name" value="NUDIX_hydrolase_dom"/>
</dbReference>
<comment type="similarity">
    <text evidence="1 3">Belongs to the Nudix hydrolase family.</text>
</comment>
<gene>
    <name evidence="5" type="ORF">JOC73_000844</name>
</gene>
<protein>
    <submittedName>
        <fullName evidence="5">8-oxo-dGTP diphosphatase</fullName>
        <ecNumber evidence="5">3.6.1.55</ecNumber>
    </submittedName>
</protein>
<evidence type="ECO:0000256" key="3">
    <source>
        <dbReference type="RuleBase" id="RU003476"/>
    </source>
</evidence>
<dbReference type="GO" id="GO:0035539">
    <property type="term" value="F:8-oxo-7,8-dihydrodeoxyguanosine triphosphate pyrophosphatase activity"/>
    <property type="evidence" value="ECO:0007669"/>
    <property type="project" value="UniProtKB-EC"/>
</dbReference>
<dbReference type="PROSITE" id="PS00893">
    <property type="entry name" value="NUDIX_BOX"/>
    <property type="match status" value="1"/>
</dbReference>
<dbReference type="Proteomes" id="UP001314796">
    <property type="component" value="Unassembled WGS sequence"/>
</dbReference>
<dbReference type="InterPro" id="IPR015797">
    <property type="entry name" value="NUDIX_hydrolase-like_dom_sf"/>
</dbReference>
<organism evidence="5 6">
    <name type="scientific">Alkaliphilus hydrothermalis</name>
    <dbReference type="NCBI Taxonomy" id="1482730"/>
    <lineage>
        <taxon>Bacteria</taxon>
        <taxon>Bacillati</taxon>
        <taxon>Bacillota</taxon>
        <taxon>Clostridia</taxon>
        <taxon>Peptostreptococcales</taxon>
        <taxon>Natronincolaceae</taxon>
        <taxon>Alkaliphilus</taxon>
    </lineage>
</organism>
<dbReference type="InterPro" id="IPR020084">
    <property type="entry name" value="NUDIX_hydrolase_CS"/>
</dbReference>
<feature type="domain" description="Nudix hydrolase" evidence="4">
    <location>
        <begin position="6"/>
        <end position="134"/>
    </location>
</feature>
<evidence type="ECO:0000256" key="2">
    <source>
        <dbReference type="ARBA" id="ARBA00022801"/>
    </source>
</evidence>
<dbReference type="InterPro" id="IPR020476">
    <property type="entry name" value="Nudix_hydrolase"/>
</dbReference>
<keyword evidence="6" id="KW-1185">Reference proteome</keyword>
<evidence type="ECO:0000256" key="1">
    <source>
        <dbReference type="ARBA" id="ARBA00005582"/>
    </source>
</evidence>
<accession>A0ABS2NN00</accession>